<dbReference type="AlphaFoldDB" id="A0A0T9XZP6"/>
<organism evidence="7 8">
    <name type="scientific">Mycobacterium tuberculosis</name>
    <dbReference type="NCBI Taxonomy" id="1773"/>
    <lineage>
        <taxon>Bacteria</taxon>
        <taxon>Bacillati</taxon>
        <taxon>Actinomycetota</taxon>
        <taxon>Actinomycetes</taxon>
        <taxon>Mycobacteriales</taxon>
        <taxon>Mycobacteriaceae</taxon>
        <taxon>Mycobacterium</taxon>
        <taxon>Mycobacterium tuberculosis complex</taxon>
    </lineage>
</organism>
<dbReference type="Proteomes" id="UP000050164">
    <property type="component" value="Unassembled WGS sequence"/>
</dbReference>
<evidence type="ECO:0000313" key="7">
    <source>
        <dbReference type="EMBL" id="COW18274.1"/>
    </source>
</evidence>
<evidence type="ECO:0000313" key="3">
    <source>
        <dbReference type="EMBL" id="CKT43986.1"/>
    </source>
</evidence>
<evidence type="ECO:0000313" key="9">
    <source>
        <dbReference type="Proteomes" id="UP000039217"/>
    </source>
</evidence>
<dbReference type="Proteomes" id="UP000038802">
    <property type="component" value="Unassembled WGS sequence"/>
</dbReference>
<protein>
    <submittedName>
        <fullName evidence="7">Uncharacterized protein</fullName>
    </submittedName>
</protein>
<evidence type="ECO:0000313" key="2">
    <source>
        <dbReference type="EMBL" id="CFE39633.1"/>
    </source>
</evidence>
<dbReference type="EMBL" id="CNFT01003235">
    <property type="protein sequence ID" value="CKU84500.1"/>
    <property type="molecule type" value="Genomic_DNA"/>
</dbReference>
<dbReference type="Proteomes" id="UP000039217">
    <property type="component" value="Unassembled WGS sequence"/>
</dbReference>
<dbReference type="Proteomes" id="UP000049023">
    <property type="component" value="Unassembled WGS sequence"/>
</dbReference>
<dbReference type="EMBL" id="CSAE01000368">
    <property type="protein sequence ID" value="COW18274.1"/>
    <property type="molecule type" value="Genomic_DNA"/>
</dbReference>
<name>A0A0T9XZP6_MYCTX</name>
<sequence>MMVPLMAGDTTISSSAEPAAAISSITSDSSYMPAPPPPYSSGRFTPKKPSLPASAHNSLVCSCLRALSR</sequence>
<evidence type="ECO:0000313" key="6">
    <source>
        <dbReference type="EMBL" id="CNV47605.1"/>
    </source>
</evidence>
<accession>A0A0T9XZP6</accession>
<dbReference type="EMBL" id="CNFU01001791">
    <property type="protein sequence ID" value="CKT76444.1"/>
    <property type="molecule type" value="Genomic_DNA"/>
</dbReference>
<proteinExistence type="predicted"/>
<dbReference type="EMBL" id="CNFT01001585">
    <property type="protein sequence ID" value="CKT43986.1"/>
    <property type="molecule type" value="Genomic_DNA"/>
</dbReference>
<evidence type="ECO:0000313" key="5">
    <source>
        <dbReference type="EMBL" id="CKU84500.1"/>
    </source>
</evidence>
<dbReference type="EMBL" id="CQQC01000880">
    <property type="protein sequence ID" value="CNV47605.1"/>
    <property type="molecule type" value="Genomic_DNA"/>
</dbReference>
<evidence type="ECO:0000313" key="10">
    <source>
        <dbReference type="Proteomes" id="UP000048289"/>
    </source>
</evidence>
<evidence type="ECO:0000313" key="11">
    <source>
        <dbReference type="Proteomes" id="UP000049023"/>
    </source>
</evidence>
<gene>
    <name evidence="6" type="ORF">ERS007661_02482</name>
    <name evidence="2" type="ORF">ERS007681_02017</name>
    <name evidence="7" type="ORF">ERS007703_02986</name>
    <name evidence="3" type="ORF">ERS027659_04411</name>
    <name evidence="5" type="ORF">ERS027659_05299</name>
    <name evidence="4" type="ORF">ERS027661_04723</name>
</gene>
<evidence type="ECO:0000313" key="8">
    <source>
        <dbReference type="Proteomes" id="UP000038802"/>
    </source>
</evidence>
<reference evidence="7" key="2">
    <citation type="submission" date="2015-03" db="EMBL/GenBank/DDBJ databases">
        <authorList>
            <person name="Murphy D."/>
        </authorList>
    </citation>
    <scope>NUCLEOTIDE SEQUENCE [LARGE SCALE GENOMIC DNA]</scope>
    <source>
        <strain evidence="7">K00500041</strain>
    </source>
</reference>
<feature type="region of interest" description="Disordered" evidence="1">
    <location>
        <begin position="25"/>
        <end position="54"/>
    </location>
</feature>
<evidence type="ECO:0000313" key="12">
    <source>
        <dbReference type="Proteomes" id="UP000050164"/>
    </source>
</evidence>
<dbReference type="EMBL" id="CFOE01000237">
    <property type="protein sequence ID" value="CFE39633.1"/>
    <property type="molecule type" value="Genomic_DNA"/>
</dbReference>
<reference evidence="8 9" key="1">
    <citation type="submission" date="2015-03" db="EMBL/GenBank/DDBJ databases">
        <authorList>
            <consortium name="Pathogen Informatics"/>
        </authorList>
    </citation>
    <scope>NUCLEOTIDE SEQUENCE [LARGE SCALE GENOMIC DNA]</scope>
    <source>
        <strain evidence="3 12">Bir 185</strain>
        <strain evidence="4 11">Bir 187</strain>
        <strain evidence="6 9">D00501624</strain>
        <strain evidence="2 10">G09901357</strain>
        <strain evidence="8">K00500041</strain>
    </source>
</reference>
<dbReference type="Proteomes" id="UP000048289">
    <property type="component" value="Unassembled WGS sequence"/>
</dbReference>
<evidence type="ECO:0000313" key="4">
    <source>
        <dbReference type="EMBL" id="CKT76444.1"/>
    </source>
</evidence>
<evidence type="ECO:0000256" key="1">
    <source>
        <dbReference type="SAM" id="MobiDB-lite"/>
    </source>
</evidence>